<feature type="chain" id="PRO_5046120993" evidence="1">
    <location>
        <begin position="21"/>
        <end position="175"/>
    </location>
</feature>
<comment type="caution">
    <text evidence="2">The sequence shown here is derived from an EMBL/GenBank/DDBJ whole genome shotgun (WGS) entry which is preliminary data.</text>
</comment>
<evidence type="ECO:0000313" key="2">
    <source>
        <dbReference type="EMBL" id="MEQ2174920.1"/>
    </source>
</evidence>
<name>A0ABV0NU38_9TELE</name>
<dbReference type="Proteomes" id="UP001476798">
    <property type="component" value="Unassembled WGS sequence"/>
</dbReference>
<accession>A0ABV0NU38</accession>
<proteinExistence type="predicted"/>
<evidence type="ECO:0000313" key="3">
    <source>
        <dbReference type="Proteomes" id="UP001476798"/>
    </source>
</evidence>
<sequence>MGVICCAFLFTLLLLSLSQTNFNDDSKLLPLNTMYLGIKVMQNVQQANFTPATLTDFYMRCQKFLRVACREIKKRFDFDDALLVHIACLSPATATDARARAEYPSLFPLMRVLPHLIDSTDADHLQAIDDQWRRLPLVTLNEDTKTMTMDEFWHHLSTLEDFGARRLFRELGVCP</sequence>
<evidence type="ECO:0000256" key="1">
    <source>
        <dbReference type="SAM" id="SignalP"/>
    </source>
</evidence>
<keyword evidence="1" id="KW-0732">Signal</keyword>
<reference evidence="2 3" key="1">
    <citation type="submission" date="2021-06" db="EMBL/GenBank/DDBJ databases">
        <authorList>
            <person name="Palmer J.M."/>
        </authorList>
    </citation>
    <scope>NUCLEOTIDE SEQUENCE [LARGE SCALE GENOMIC DNA]</scope>
    <source>
        <strain evidence="2 3">GA_2019</strain>
        <tissue evidence="2">Muscle</tissue>
    </source>
</reference>
<feature type="signal peptide" evidence="1">
    <location>
        <begin position="1"/>
        <end position="20"/>
    </location>
</feature>
<organism evidence="2 3">
    <name type="scientific">Goodea atripinnis</name>
    <dbReference type="NCBI Taxonomy" id="208336"/>
    <lineage>
        <taxon>Eukaryota</taxon>
        <taxon>Metazoa</taxon>
        <taxon>Chordata</taxon>
        <taxon>Craniata</taxon>
        <taxon>Vertebrata</taxon>
        <taxon>Euteleostomi</taxon>
        <taxon>Actinopterygii</taxon>
        <taxon>Neopterygii</taxon>
        <taxon>Teleostei</taxon>
        <taxon>Neoteleostei</taxon>
        <taxon>Acanthomorphata</taxon>
        <taxon>Ovalentaria</taxon>
        <taxon>Atherinomorphae</taxon>
        <taxon>Cyprinodontiformes</taxon>
        <taxon>Goodeidae</taxon>
        <taxon>Goodea</taxon>
    </lineage>
</organism>
<gene>
    <name evidence="2" type="ORF">GOODEAATRI_012609</name>
</gene>
<protein>
    <submittedName>
        <fullName evidence="2">Uncharacterized protein</fullName>
    </submittedName>
</protein>
<keyword evidence="3" id="KW-1185">Reference proteome</keyword>
<dbReference type="EMBL" id="JAHRIO010050789">
    <property type="protein sequence ID" value="MEQ2174920.1"/>
    <property type="molecule type" value="Genomic_DNA"/>
</dbReference>